<name>A0A086J8E8_TOXGO</name>
<feature type="compositionally biased region" description="Basic and acidic residues" evidence="1">
    <location>
        <begin position="1533"/>
        <end position="1543"/>
    </location>
</feature>
<proteinExistence type="predicted"/>
<feature type="compositionally biased region" description="Polar residues" evidence="1">
    <location>
        <begin position="553"/>
        <end position="563"/>
    </location>
</feature>
<feature type="region of interest" description="Disordered" evidence="1">
    <location>
        <begin position="797"/>
        <end position="827"/>
    </location>
</feature>
<dbReference type="Gene3D" id="3.40.50.11980">
    <property type="match status" value="1"/>
</dbReference>
<evidence type="ECO:0000313" key="2">
    <source>
        <dbReference type="EMBL" id="KFG28416.1"/>
    </source>
</evidence>
<feature type="region of interest" description="Disordered" evidence="1">
    <location>
        <begin position="884"/>
        <end position="973"/>
    </location>
</feature>
<feature type="compositionally biased region" description="Basic and acidic residues" evidence="1">
    <location>
        <begin position="945"/>
        <end position="961"/>
    </location>
</feature>
<feature type="region of interest" description="Disordered" evidence="1">
    <location>
        <begin position="1365"/>
        <end position="1421"/>
    </location>
</feature>
<feature type="compositionally biased region" description="Basic and acidic residues" evidence="1">
    <location>
        <begin position="806"/>
        <end position="820"/>
    </location>
</feature>
<dbReference type="VEuPathDB" id="ToxoDB:TGP89_304910"/>
<feature type="compositionally biased region" description="Basic and acidic residues" evidence="1">
    <location>
        <begin position="927"/>
        <end position="938"/>
    </location>
</feature>
<feature type="region of interest" description="Disordered" evidence="1">
    <location>
        <begin position="1274"/>
        <end position="1352"/>
    </location>
</feature>
<dbReference type="OrthoDB" id="46913at2759"/>
<dbReference type="Proteomes" id="UP000028828">
    <property type="component" value="Unassembled WGS sequence"/>
</dbReference>
<organism evidence="2 3">
    <name type="scientific">Toxoplasma gondii p89</name>
    <dbReference type="NCBI Taxonomy" id="943119"/>
    <lineage>
        <taxon>Eukaryota</taxon>
        <taxon>Sar</taxon>
        <taxon>Alveolata</taxon>
        <taxon>Apicomplexa</taxon>
        <taxon>Conoidasida</taxon>
        <taxon>Coccidia</taxon>
        <taxon>Eucoccidiorida</taxon>
        <taxon>Eimeriorina</taxon>
        <taxon>Sarcocystidae</taxon>
        <taxon>Toxoplasma</taxon>
    </lineage>
</organism>
<feature type="compositionally biased region" description="Basic and acidic residues" evidence="1">
    <location>
        <begin position="1867"/>
        <end position="1882"/>
    </location>
</feature>
<dbReference type="PANTHER" id="PTHR13547:SF1">
    <property type="entry name" value="MITOCHONDRIAL RIBONUCLEASE P CATALYTIC SUBUNIT"/>
    <property type="match status" value="1"/>
</dbReference>
<accession>A0A086J8E8</accession>
<sequence>MGWPPRRPSERLKPRNSAVSVLLFPGEHSAMLRRCRACRHFCMTMFFLLVPLVTTRKVPASTTSTFVSLPCRLLKNKTGFHSFVPPLSSIRHLARRDARCLRPSFSVSSVHLAHSSPHGQLFRSGDTLGAAARRGDTCGSPPKYTSFFRRHFSHPACGPKPCAFALALPPLCMSPPRFSRQRDLQQLRRPSRRHLFSSRCTPETGGRSELKHLASSRLVAWSGPVPEATQAPEDDILELAEYGAKQSASQAKRELSRRHQEIGIAIKAGNVAEAFRQLQKHLTSIVSVQHREQTGHIPPANNTWSDNGAHARASQHLPWLLSHQGPCPQLPHSPSYAASSAASSLDRKNAVMAPFIESASGVINLAAASGDFPVACRVLLLLERFNLLSPLPSSVGSAFVAAAAAAGEAEAASKMLQIMHTQGVEMRRKAFGAIVRLLLSRGQGFLVLKRSGLLRLMKEQRCLPLPAHLLALLLQDANVASRQLASERYTSAHLVSFLEAEKTRSWQRQYKDEAGEGREFLSSEGAPDAQQELEEQNGESRQRERVHCIDGTVQCSRHQSRGNSGAPPPMAAALHAPGGGGTQQHGVANSFATELKEAEQRCREEVRMSVVRLRQFLDASREVLDLLHHVTEHEEPLASGPAINFCNALRDLDLPVAHVGHVVLRHEEDDENQRVTSPSAMFVVESGNRVPPVHSPPSASPLQTMGAAAPASCEMSVNSFNQTGTWPVASLMDRSFRETTGEWSGESSHGQRVKAFTATTTSADDSGFFLEERPPHTGPSPSLRPVDVFWSAQSEEGFPGSACEDENSHLTREKGRERKGSGQQPRRYGVCTGCGVHLRRIPLGANERRLLRVGVLKLSAMLQPRQLRALLAFEVNLSRVQGLRPARVSQQRSRERRREPVEEWLHRGSRVATEAAAAGTLQAGQRDASEADSEREVPTTDGPDPPERPRERQVSARENPVRTDVGPPSLLRPGKPRFTIVLDAANIAYNRQNREDGIFSYAQIECVRRELISRGERPLIILPAAYFWGVRHVAAPESSYEFKGQRRSTLSPKAFNSHARESWFQRHVFEMQSAPETPGGASGEDPATCRRGLCRFCRDEIVVPNRCKPSKRRRRDWLGKVATNQAARALRAQSTLTGGGDPLLFGVGPEHGSGSSDLEALDTPEHLRERSWRSHLTPFPFPDEFTGLASSGGTCSADGYKRTGDFPRILTNRQRVTCQDRALLNQWERDGCLFVCGLGAHDDHYHLLASLNSPPATEGLWRRWSRVSPLAQPRWNKEEKHQRKGTRSAVEVESKRNLADLDSGDKHVGETEICGWQCPSVGEGSGTRSPNPLSEDSGSAAIDGQPGEAADFQLGSLPAVPEAEKTSPWVSVPSNSAQVQSVEESVLKKQTFEPKSEEDNGRRKGREEERDGKQPGPAERRTFLGYVWDADDNEGDADIQHSENDPLFDAPRGFFPLSLLTNDRFRDHRLSSQQRIPFRHWRQLALLPYAFQWGLSPHGRELRLSPASSPFSPPFAVNDPSSQGHNRRKRERTARDSRERSDLPGRSSGKRRRGGFPQERTDAGSEGVHNFLDPAQVKRRENLVSDASLTAGRLDYGESDPFPSSLGAPLDTFPPGTVPAVANGSEQAETPGQVPRVEGEKEHMDSFTCDGDVSSTTVFLSTPRSPTAKSAAPAAAAVSQNLLHDYGLPSRNVGRRAVSPSSLLVVDPHASSVESSKSEGVPRRLEAAPFFADQGFRDNAGTLPQSPWMYEEKGHLRSYPDEERTASFQQISQSFPLLFVGMTKHVTQRMQVFPQVARPPLPSPQRGETSGLASRNSGGNDRQDGDSSSSFSRITELLQEHRRQTTAGISIQSLGSSEDGLVSGKRPSTDHTHTGTGLREREESLVWHVPLREEDEGEGIPDFAEGSVSFRSRKRDEEGIATSPDPVGEGPSVHRRKSDTETERGAFPSFQGTSRLGGAAGGQKGEANFPDTVHAVEWRHQEALERSRTWLGIDLTQVHQLLREREEFLANN</sequence>
<gene>
    <name evidence="2" type="ORF">TGP89_304910</name>
</gene>
<feature type="compositionally biased region" description="Basic and acidic residues" evidence="1">
    <location>
        <begin position="892"/>
        <end position="906"/>
    </location>
</feature>
<dbReference type="GO" id="GO:0004526">
    <property type="term" value="F:ribonuclease P activity"/>
    <property type="evidence" value="ECO:0007669"/>
    <property type="project" value="TreeGrafter"/>
</dbReference>
<feature type="compositionally biased region" description="Polar residues" evidence="1">
    <location>
        <begin position="1806"/>
        <end position="1830"/>
    </location>
</feature>
<feature type="compositionally biased region" description="Polar residues" evidence="1">
    <location>
        <begin position="1845"/>
        <end position="1856"/>
    </location>
</feature>
<feature type="compositionally biased region" description="Basic and acidic residues" evidence="1">
    <location>
        <begin position="1385"/>
        <end position="1421"/>
    </location>
</feature>
<protein>
    <submittedName>
        <fullName evidence="2">Uncharacterized protein</fullName>
    </submittedName>
</protein>
<evidence type="ECO:0000256" key="1">
    <source>
        <dbReference type="SAM" id="MobiDB-lite"/>
    </source>
</evidence>
<feature type="compositionally biased region" description="Polar residues" evidence="1">
    <location>
        <begin position="1326"/>
        <end position="1337"/>
    </location>
</feature>
<evidence type="ECO:0000313" key="3">
    <source>
        <dbReference type="Proteomes" id="UP000028828"/>
    </source>
</evidence>
<feature type="compositionally biased region" description="Low complexity" evidence="1">
    <location>
        <begin position="1505"/>
        <end position="1516"/>
    </location>
</feature>
<dbReference type="EMBL" id="AEYI02002390">
    <property type="protein sequence ID" value="KFG28416.1"/>
    <property type="molecule type" value="Genomic_DNA"/>
</dbReference>
<reference evidence="2 3" key="1">
    <citation type="submission" date="2014-03" db="EMBL/GenBank/DDBJ databases">
        <authorList>
            <person name="Sibley D."/>
            <person name="Venepally P."/>
            <person name="Karamycheva S."/>
            <person name="Hadjithomas M."/>
            <person name="Khan A."/>
            <person name="Brunk B."/>
            <person name="Roos D."/>
            <person name="Caler E."/>
            <person name="Lorenzi H."/>
        </authorList>
    </citation>
    <scope>NUCLEOTIDE SEQUENCE [LARGE SCALE GENOMIC DNA]</scope>
    <source>
        <strain evidence="3">p89</strain>
    </source>
</reference>
<feature type="region of interest" description="Disordered" evidence="1">
    <location>
        <begin position="1504"/>
        <end position="1574"/>
    </location>
</feature>
<dbReference type="GO" id="GO:0001682">
    <property type="term" value="P:tRNA 5'-leader removal"/>
    <property type="evidence" value="ECO:0007669"/>
    <property type="project" value="TreeGrafter"/>
</dbReference>
<feature type="compositionally biased region" description="Basic and acidic residues" evidence="1">
    <location>
        <begin position="538"/>
        <end position="548"/>
    </location>
</feature>
<feature type="region of interest" description="Disordered" evidence="1">
    <location>
        <begin position="1843"/>
        <end position="1882"/>
    </location>
</feature>
<feature type="region of interest" description="Disordered" evidence="1">
    <location>
        <begin position="1909"/>
        <end position="1967"/>
    </location>
</feature>
<dbReference type="PANTHER" id="PTHR13547">
    <property type="match status" value="1"/>
</dbReference>
<comment type="caution">
    <text evidence="2">The sequence shown here is derived from an EMBL/GenBank/DDBJ whole genome shotgun (WGS) entry which is preliminary data.</text>
</comment>
<feature type="region of interest" description="Disordered" evidence="1">
    <location>
        <begin position="514"/>
        <end position="585"/>
    </location>
</feature>
<feature type="compositionally biased region" description="Basic and acidic residues" evidence="1">
    <location>
        <begin position="1290"/>
        <end position="1310"/>
    </location>
</feature>
<feature type="compositionally biased region" description="Polar residues" evidence="1">
    <location>
        <begin position="1368"/>
        <end position="1383"/>
    </location>
</feature>
<feature type="region of interest" description="Disordered" evidence="1">
    <location>
        <begin position="1796"/>
        <end position="1830"/>
    </location>
</feature>
<feature type="compositionally biased region" description="Low complexity" evidence="1">
    <location>
        <begin position="912"/>
        <end position="925"/>
    </location>
</feature>